<keyword evidence="6" id="KW-0479">Metal-binding</keyword>
<dbReference type="EMBL" id="BAAANN010000004">
    <property type="protein sequence ID" value="GAA1947135.1"/>
    <property type="molecule type" value="Genomic_DNA"/>
</dbReference>
<evidence type="ECO:0000259" key="13">
    <source>
        <dbReference type="Pfam" id="PF12483"/>
    </source>
</evidence>
<evidence type="ECO:0000256" key="4">
    <source>
        <dbReference type="ARBA" id="ARBA00022679"/>
    </source>
</evidence>
<keyword evidence="9" id="KW-0862">Zinc</keyword>
<evidence type="ECO:0000256" key="7">
    <source>
        <dbReference type="ARBA" id="ARBA00022771"/>
    </source>
</evidence>
<proteinExistence type="predicted"/>
<evidence type="ECO:0000313" key="15">
    <source>
        <dbReference type="Proteomes" id="UP001501116"/>
    </source>
</evidence>
<protein>
    <recommendedName>
        <fullName evidence="3">RING-type E3 ubiquitin transferase</fullName>
        <ecNumber evidence="3">2.3.2.27</ecNumber>
    </recommendedName>
</protein>
<evidence type="ECO:0000256" key="5">
    <source>
        <dbReference type="ARBA" id="ARBA00022692"/>
    </source>
</evidence>
<dbReference type="Pfam" id="PF12483">
    <property type="entry name" value="GIDE"/>
    <property type="match status" value="1"/>
</dbReference>
<gene>
    <name evidence="14" type="ORF">GCM10009754_14060</name>
</gene>
<evidence type="ECO:0000313" key="14">
    <source>
        <dbReference type="EMBL" id="GAA1947135.1"/>
    </source>
</evidence>
<evidence type="ECO:0000256" key="8">
    <source>
        <dbReference type="ARBA" id="ARBA00022786"/>
    </source>
</evidence>
<reference evidence="14 15" key="1">
    <citation type="journal article" date="2019" name="Int. J. Syst. Evol. Microbiol.">
        <title>The Global Catalogue of Microorganisms (GCM) 10K type strain sequencing project: providing services to taxonomists for standard genome sequencing and annotation.</title>
        <authorList>
            <consortium name="The Broad Institute Genomics Platform"/>
            <consortium name="The Broad Institute Genome Sequencing Center for Infectious Disease"/>
            <person name="Wu L."/>
            <person name="Ma J."/>
        </authorList>
    </citation>
    <scope>NUCLEOTIDE SEQUENCE [LARGE SCALE GENOMIC DNA]</scope>
    <source>
        <strain evidence="14 15">JCM 14545</strain>
    </source>
</reference>
<evidence type="ECO:0000256" key="3">
    <source>
        <dbReference type="ARBA" id="ARBA00012483"/>
    </source>
</evidence>
<dbReference type="Proteomes" id="UP001501116">
    <property type="component" value="Unassembled WGS sequence"/>
</dbReference>
<dbReference type="RefSeq" id="WP_344414718.1">
    <property type="nucleotide sequence ID" value="NZ_BAAANN010000004.1"/>
</dbReference>
<comment type="subcellular location">
    <subcellularLocation>
        <location evidence="2">Membrane</location>
        <topology evidence="2">Multi-pass membrane protein</topology>
    </subcellularLocation>
</comment>
<evidence type="ECO:0000256" key="12">
    <source>
        <dbReference type="SAM" id="Phobius"/>
    </source>
</evidence>
<keyword evidence="4" id="KW-0808">Transferase</keyword>
<comment type="catalytic activity">
    <reaction evidence="1">
        <text>S-ubiquitinyl-[E2 ubiquitin-conjugating enzyme]-L-cysteine + [acceptor protein]-L-lysine = [E2 ubiquitin-conjugating enzyme]-L-cysteine + N(6)-ubiquitinyl-[acceptor protein]-L-lysine.</text>
        <dbReference type="EC" id="2.3.2.27"/>
    </reaction>
</comment>
<keyword evidence="11 12" id="KW-0472">Membrane</keyword>
<organism evidence="14 15">
    <name type="scientific">Amycolatopsis minnesotensis</name>
    <dbReference type="NCBI Taxonomy" id="337894"/>
    <lineage>
        <taxon>Bacteria</taxon>
        <taxon>Bacillati</taxon>
        <taxon>Actinomycetota</taxon>
        <taxon>Actinomycetes</taxon>
        <taxon>Pseudonocardiales</taxon>
        <taxon>Pseudonocardiaceae</taxon>
        <taxon>Amycolatopsis</taxon>
    </lineage>
</organism>
<evidence type="ECO:0000256" key="6">
    <source>
        <dbReference type="ARBA" id="ARBA00022723"/>
    </source>
</evidence>
<evidence type="ECO:0000256" key="10">
    <source>
        <dbReference type="ARBA" id="ARBA00022989"/>
    </source>
</evidence>
<keyword evidence="8" id="KW-0833">Ubl conjugation pathway</keyword>
<feature type="domain" description="E3 Ubiquitin ligase MUL1-like" evidence="13">
    <location>
        <begin position="97"/>
        <end position="253"/>
    </location>
</feature>
<sequence length="263" mass="29742">MAFIVLGVLLVVAAVAGFFYMRHTKSELHAMIGTETLSIPELERLRGISDELGAQGGFRKVSEVVGAAYQRPEGLLTSEVSKTPCVWYRYRIDREYEHVQYRDGRRYRSKRTEKVADFTSSEGYALLDEENRTIGVDPNGTSPEGVERSVDRFERAGGEQQPFELFGIRLPDFFSSSRDDTIGYHYKEWIIRPGRRMYILGEVHDKIGPLVIGKPDQKGHFIVAARTEDELRKSRSQRHRLLAVGVIVAFVAGLASTVFGIVR</sequence>
<evidence type="ECO:0000256" key="9">
    <source>
        <dbReference type="ARBA" id="ARBA00022833"/>
    </source>
</evidence>
<accession>A0ABN2QBK4</accession>
<comment type="caution">
    <text evidence="14">The sequence shown here is derived from an EMBL/GenBank/DDBJ whole genome shotgun (WGS) entry which is preliminary data.</text>
</comment>
<keyword evidence="5 12" id="KW-0812">Transmembrane</keyword>
<feature type="transmembrane region" description="Helical" evidence="12">
    <location>
        <begin position="241"/>
        <end position="262"/>
    </location>
</feature>
<dbReference type="InterPro" id="IPR022170">
    <property type="entry name" value="MUL1-like"/>
</dbReference>
<dbReference type="EC" id="2.3.2.27" evidence="3"/>
<evidence type="ECO:0000256" key="1">
    <source>
        <dbReference type="ARBA" id="ARBA00000900"/>
    </source>
</evidence>
<evidence type="ECO:0000256" key="11">
    <source>
        <dbReference type="ARBA" id="ARBA00023136"/>
    </source>
</evidence>
<evidence type="ECO:0000256" key="2">
    <source>
        <dbReference type="ARBA" id="ARBA00004141"/>
    </source>
</evidence>
<keyword evidence="15" id="KW-1185">Reference proteome</keyword>
<name>A0ABN2QBK4_9PSEU</name>
<keyword evidence="7" id="KW-0863">Zinc-finger</keyword>
<keyword evidence="10 12" id="KW-1133">Transmembrane helix</keyword>